<evidence type="ECO:0000256" key="2">
    <source>
        <dbReference type="ARBA" id="ARBA00038358"/>
    </source>
</evidence>
<evidence type="ECO:0000313" key="4">
    <source>
        <dbReference type="Proteomes" id="UP001596227"/>
    </source>
</evidence>
<dbReference type="RefSeq" id="WP_223876892.1">
    <property type="nucleotide sequence ID" value="NZ_BJDH01000003.1"/>
</dbReference>
<dbReference type="Gene3D" id="1.50.10.10">
    <property type="match status" value="1"/>
</dbReference>
<dbReference type="EMBL" id="JBHSSB010000016">
    <property type="protein sequence ID" value="MFC6295175.1"/>
    <property type="molecule type" value="Genomic_DNA"/>
</dbReference>
<reference evidence="4" key="1">
    <citation type="journal article" date="2019" name="Int. J. Syst. Evol. Microbiol.">
        <title>The Global Catalogue of Microorganisms (GCM) 10K type strain sequencing project: providing services to taxonomists for standard genome sequencing and annotation.</title>
        <authorList>
            <consortium name="The Broad Institute Genomics Platform"/>
            <consortium name="The Broad Institute Genome Sequencing Center for Infectious Disease"/>
            <person name="Wu L."/>
            <person name="Ma J."/>
        </authorList>
    </citation>
    <scope>NUCLEOTIDE SEQUENCE [LARGE SCALE GENOMIC DNA]</scope>
    <source>
        <strain evidence="4">CCM 8934</strain>
    </source>
</reference>
<dbReference type="PANTHER" id="PTHR36845:SF1">
    <property type="entry name" value="HYDROLASE, PUTATIVE (AFU_ORTHOLOGUE AFUA_7G05090)-RELATED"/>
    <property type="match status" value="1"/>
</dbReference>
<gene>
    <name evidence="3" type="ORF">ACFQH1_08165</name>
</gene>
<accession>A0ABW1UGL5</accession>
<dbReference type="SUPFAM" id="SSF48208">
    <property type="entry name" value="Six-hairpin glycosidases"/>
    <property type="match status" value="1"/>
</dbReference>
<dbReference type="InterPro" id="IPR012341">
    <property type="entry name" value="6hp_glycosidase-like_sf"/>
</dbReference>
<evidence type="ECO:0000313" key="3">
    <source>
        <dbReference type="EMBL" id="MFC6295175.1"/>
    </source>
</evidence>
<name>A0ABW1UGL5_9LACO</name>
<comment type="similarity">
    <text evidence="2">Belongs to the glycosyl hydrolase 88 family.</text>
</comment>
<organism evidence="3 4">
    <name type="scientific">Lactiplantibacillus daoliensis</name>
    <dbReference type="NCBI Taxonomy" id="2559916"/>
    <lineage>
        <taxon>Bacteria</taxon>
        <taxon>Bacillati</taxon>
        <taxon>Bacillota</taxon>
        <taxon>Bacilli</taxon>
        <taxon>Lactobacillales</taxon>
        <taxon>Lactobacillaceae</taxon>
        <taxon>Lactiplantibacillus</taxon>
    </lineage>
</organism>
<dbReference type="InterPro" id="IPR008928">
    <property type="entry name" value="6-hairpin_glycosidase_sf"/>
</dbReference>
<dbReference type="InterPro" id="IPR010905">
    <property type="entry name" value="Glyco_hydro_88"/>
</dbReference>
<dbReference type="PANTHER" id="PTHR36845">
    <property type="entry name" value="HYDROLASE, PUTATIVE (AFU_ORTHOLOGUE AFUA_7G05090)-RELATED"/>
    <property type="match status" value="1"/>
</dbReference>
<dbReference type="GO" id="GO:0016787">
    <property type="term" value="F:hydrolase activity"/>
    <property type="evidence" value="ECO:0007669"/>
    <property type="project" value="UniProtKB-KW"/>
</dbReference>
<protein>
    <submittedName>
        <fullName evidence="3">Glycoside hydrolase family 88 protein</fullName>
    </submittedName>
</protein>
<comment type="caution">
    <text evidence="3">The sequence shown here is derived from an EMBL/GenBank/DDBJ whole genome shotgun (WGS) entry which is preliminary data.</text>
</comment>
<proteinExistence type="inferred from homology"/>
<keyword evidence="1 3" id="KW-0378">Hydrolase</keyword>
<sequence>MTTDWVAQYLEQFIKKVARENDRLAGKTPYIPYDGFYSDVMIERGYDWWANGFWGGILWQLFNATDQDQFREAAIIQEKRLDRALYEFKDIHHDVGFMWLLTAVAHYQVTGDEQAYRTGLHAASLLAGRFNIEGNFLVSWNDHPGWVIIDSMMNIQLLYWASEQTGDPRFAKLATRHAQTVAKYLVRPDGSVGHIASFNPDTGAFLTQLAGQGVSAESAWSRGNAWALYGFAATYRHTRQLEFLTIAKRVADYFIQQCQLTNDIPLADFRAPKVPQIFDTSAGMIAAAGLLALAELLPKSQQAPYRQAAIKIIQAIVGRYGNWQLTEDGIIGGGTEAYYRPATYEVPLIYADYFFGEALLRLKGNALILW</sequence>
<dbReference type="Pfam" id="PF07470">
    <property type="entry name" value="Glyco_hydro_88"/>
    <property type="match status" value="1"/>
</dbReference>
<evidence type="ECO:0000256" key="1">
    <source>
        <dbReference type="ARBA" id="ARBA00022801"/>
    </source>
</evidence>
<keyword evidence="4" id="KW-1185">Reference proteome</keyword>
<dbReference type="Proteomes" id="UP001596227">
    <property type="component" value="Unassembled WGS sequence"/>
</dbReference>
<dbReference type="InterPro" id="IPR052369">
    <property type="entry name" value="UG_Glycosaminoglycan_Hydrolase"/>
</dbReference>